<organism evidence="2 3">
    <name type="scientific">Sporotomaculum syntrophicum</name>
    <dbReference type="NCBI Taxonomy" id="182264"/>
    <lineage>
        <taxon>Bacteria</taxon>
        <taxon>Bacillati</taxon>
        <taxon>Bacillota</taxon>
        <taxon>Clostridia</taxon>
        <taxon>Eubacteriales</taxon>
        <taxon>Desulfallaceae</taxon>
        <taxon>Sporotomaculum</taxon>
    </lineage>
</organism>
<evidence type="ECO:0000313" key="3">
    <source>
        <dbReference type="Proteomes" id="UP000798488"/>
    </source>
</evidence>
<protein>
    <recommendedName>
        <fullName evidence="4">DUF2889 domain-containing protein</fullName>
    </recommendedName>
</protein>
<dbReference type="AlphaFoldDB" id="A0A9D2WNB4"/>
<accession>A0A9D2WNB4</accession>
<gene>
    <name evidence="2" type="ORF">SPSYN_02828</name>
</gene>
<dbReference type="OrthoDB" id="1676378at2"/>
<feature type="compositionally biased region" description="Basic residues" evidence="1">
    <location>
        <begin position="7"/>
        <end position="17"/>
    </location>
</feature>
<dbReference type="EMBL" id="LSRS01000008">
    <property type="protein sequence ID" value="KAF1083916.1"/>
    <property type="molecule type" value="Genomic_DNA"/>
</dbReference>
<proteinExistence type="predicted"/>
<dbReference type="RefSeq" id="WP_161823106.1">
    <property type="nucleotide sequence ID" value="NZ_LSRS01000008.1"/>
</dbReference>
<name>A0A9D2WNB4_9FIRM</name>
<evidence type="ECO:0000256" key="1">
    <source>
        <dbReference type="SAM" id="MobiDB-lite"/>
    </source>
</evidence>
<sequence>MINIFQRHWHSSTRRSSPKPGNAAEGSAVIETGRQSNGQIIAETIYCDTDCEVGARLRVDPISFKIIEATWETYSLPVTITDVSGLRGVEAYFNSGRAISEAVAPLGPIAHTLFNETVGCVILSEPFMIKERGFASVADYREYWDVIYLNACRYYSNLDTASEQWDYFSYARTSILFNKFASQSVFARPGGCFRVVATYSDSFHEISVEFDMESNLVITRGAGGLLRAPHAICLEDNAFLPYLQQLAGYDAKNPVKKQLALVLGQGDGCVHLIDTVYDALVAANMAANRSS</sequence>
<evidence type="ECO:0008006" key="4">
    <source>
        <dbReference type="Google" id="ProtNLM"/>
    </source>
</evidence>
<feature type="region of interest" description="Disordered" evidence="1">
    <location>
        <begin position="1"/>
        <end position="27"/>
    </location>
</feature>
<comment type="caution">
    <text evidence="2">The sequence shown here is derived from an EMBL/GenBank/DDBJ whole genome shotgun (WGS) entry which is preliminary data.</text>
</comment>
<keyword evidence="3" id="KW-1185">Reference proteome</keyword>
<reference evidence="2" key="1">
    <citation type="submission" date="2016-02" db="EMBL/GenBank/DDBJ databases">
        <title>Draft Genome Sequence of Sporotomaculum syntrophicum Strain FB, a Syntrophic Benzoate Degrader.</title>
        <authorList>
            <person name="Nobu M.K."/>
            <person name="Narihiro T."/>
            <person name="Qiu Y.-L."/>
            <person name="Ohashi A."/>
            <person name="Liu W.-T."/>
            <person name="Yuji S."/>
        </authorList>
    </citation>
    <scope>NUCLEOTIDE SEQUENCE</scope>
    <source>
        <strain evidence="2">FB</strain>
    </source>
</reference>
<dbReference type="Proteomes" id="UP000798488">
    <property type="component" value="Unassembled WGS sequence"/>
</dbReference>
<evidence type="ECO:0000313" key="2">
    <source>
        <dbReference type="EMBL" id="KAF1083916.1"/>
    </source>
</evidence>